<protein>
    <recommendedName>
        <fullName evidence="4">Glycosyltransferase 2-like domain-containing protein</fullName>
    </recommendedName>
</protein>
<dbReference type="Proteomes" id="UP000229497">
    <property type="component" value="Unassembled WGS sequence"/>
</dbReference>
<dbReference type="Gene3D" id="3.90.550.10">
    <property type="entry name" value="Spore Coat Polysaccharide Biosynthesis Protein SpsA, Chain A"/>
    <property type="match status" value="1"/>
</dbReference>
<keyword evidence="1" id="KW-0812">Transmembrane</keyword>
<dbReference type="EMBL" id="PCVK01000058">
    <property type="protein sequence ID" value="PIQ71671.1"/>
    <property type="molecule type" value="Genomic_DNA"/>
</dbReference>
<dbReference type="CDD" id="cd02511">
    <property type="entry name" value="Beta4Glucosyltransferase"/>
    <property type="match status" value="1"/>
</dbReference>
<dbReference type="AlphaFoldDB" id="A0A2H0KK93"/>
<proteinExistence type="predicted"/>
<keyword evidence="1" id="KW-0472">Membrane</keyword>
<keyword evidence="1" id="KW-1133">Transmembrane helix</keyword>
<evidence type="ECO:0008006" key="4">
    <source>
        <dbReference type="Google" id="ProtNLM"/>
    </source>
</evidence>
<reference evidence="2 3" key="1">
    <citation type="submission" date="2017-09" db="EMBL/GenBank/DDBJ databases">
        <title>Depth-based differentiation of microbial function through sediment-hosted aquifers and enrichment of novel symbionts in the deep terrestrial subsurface.</title>
        <authorList>
            <person name="Probst A.J."/>
            <person name="Ladd B."/>
            <person name="Jarett J.K."/>
            <person name="Geller-Mcgrath D.E."/>
            <person name="Sieber C.M."/>
            <person name="Emerson J.B."/>
            <person name="Anantharaman K."/>
            <person name="Thomas B.C."/>
            <person name="Malmstrom R."/>
            <person name="Stieglmeier M."/>
            <person name="Klingl A."/>
            <person name="Woyke T."/>
            <person name="Ryan C.M."/>
            <person name="Banfield J.F."/>
        </authorList>
    </citation>
    <scope>NUCLEOTIDE SEQUENCE [LARGE SCALE GENOMIC DNA]</scope>
    <source>
        <strain evidence="2">CG11_big_fil_rev_8_21_14_0_20_37_16</strain>
    </source>
</reference>
<evidence type="ECO:0000313" key="2">
    <source>
        <dbReference type="EMBL" id="PIQ71671.1"/>
    </source>
</evidence>
<accession>A0A2H0KK93</accession>
<evidence type="ECO:0000256" key="1">
    <source>
        <dbReference type="SAM" id="Phobius"/>
    </source>
</evidence>
<gene>
    <name evidence="2" type="ORF">COV87_02060</name>
</gene>
<sequence>MKITGITVVKGRPDHIYACLSSLDHISDEILVADIGMEPSLAEEIAKMKKVRVVQMDTVPYVELIREKVKNMAKYDHVFFLDADEEIPLELSQELKNLCAKYDAIKIPRKNMVFGSWVQHSRWWPDYQIRLFRKTTLTWPTKIHQQPVVHGNVFELSAEEKNAILHHNYDSIDDFVLRMMKYAKIEAAEKIEQKKEYHLKEATQTAISEFISRYFAGEGYKDGMLGFTLGILQLFYSFLVYFYYWEKRKYGADSEEPAINIKRFFAQGLAETIYWGPKRVVDKILGVLLRRMAK</sequence>
<organism evidence="2 3">
    <name type="scientific">Candidatus Roizmanbacteria bacterium CG11_big_fil_rev_8_21_14_0_20_37_16</name>
    <dbReference type="NCBI Taxonomy" id="1974857"/>
    <lineage>
        <taxon>Bacteria</taxon>
        <taxon>Candidatus Roizmaniibacteriota</taxon>
    </lineage>
</organism>
<dbReference type="SUPFAM" id="SSF53448">
    <property type="entry name" value="Nucleotide-diphospho-sugar transferases"/>
    <property type="match status" value="1"/>
</dbReference>
<dbReference type="InterPro" id="IPR029044">
    <property type="entry name" value="Nucleotide-diphossugar_trans"/>
</dbReference>
<name>A0A2H0KK93_9BACT</name>
<evidence type="ECO:0000313" key="3">
    <source>
        <dbReference type="Proteomes" id="UP000229497"/>
    </source>
</evidence>
<comment type="caution">
    <text evidence="2">The sequence shown here is derived from an EMBL/GenBank/DDBJ whole genome shotgun (WGS) entry which is preliminary data.</text>
</comment>
<feature type="transmembrane region" description="Helical" evidence="1">
    <location>
        <begin position="223"/>
        <end position="244"/>
    </location>
</feature>